<evidence type="ECO:0000313" key="1">
    <source>
        <dbReference type="EMBL" id="CAG8496607.1"/>
    </source>
</evidence>
<gene>
    <name evidence="1" type="ORF">SPELUC_LOCUS2809</name>
</gene>
<organism evidence="1 2">
    <name type="scientific">Cetraspora pellucida</name>
    <dbReference type="NCBI Taxonomy" id="1433469"/>
    <lineage>
        <taxon>Eukaryota</taxon>
        <taxon>Fungi</taxon>
        <taxon>Fungi incertae sedis</taxon>
        <taxon>Mucoromycota</taxon>
        <taxon>Glomeromycotina</taxon>
        <taxon>Glomeromycetes</taxon>
        <taxon>Diversisporales</taxon>
        <taxon>Gigasporaceae</taxon>
        <taxon>Cetraspora</taxon>
    </lineage>
</organism>
<feature type="non-terminal residue" evidence="1">
    <location>
        <position position="1"/>
    </location>
</feature>
<accession>A0ACA9KX49</accession>
<protein>
    <submittedName>
        <fullName evidence="1">1703_t:CDS:1</fullName>
    </submittedName>
</protein>
<dbReference type="Proteomes" id="UP000789366">
    <property type="component" value="Unassembled WGS sequence"/>
</dbReference>
<reference evidence="1" key="1">
    <citation type="submission" date="2021-06" db="EMBL/GenBank/DDBJ databases">
        <authorList>
            <person name="Kallberg Y."/>
            <person name="Tangrot J."/>
            <person name="Rosling A."/>
        </authorList>
    </citation>
    <scope>NUCLEOTIDE SEQUENCE</scope>
    <source>
        <strain evidence="1">28 12/20/2015</strain>
    </source>
</reference>
<comment type="caution">
    <text evidence="1">The sequence shown here is derived from an EMBL/GenBank/DDBJ whole genome shotgun (WGS) entry which is preliminary data.</text>
</comment>
<evidence type="ECO:0000313" key="2">
    <source>
        <dbReference type="Proteomes" id="UP000789366"/>
    </source>
</evidence>
<name>A0ACA9KX49_9GLOM</name>
<dbReference type="EMBL" id="CAJVPW010001988">
    <property type="protein sequence ID" value="CAG8496607.1"/>
    <property type="molecule type" value="Genomic_DNA"/>
</dbReference>
<sequence length="184" mass="20884">EKPYLRELLVGMDYSIRISNLNHSTSHFGSLNSTPALPPNNTGRKRPRSNSMNKSDQTQKTARLLSPPRQRGSSSTSLPSPPLACNEIRLSRSNSLICELSCKTHLLAVQDFEPSDLMDCDNTQFDENLDAEMNQPHETNSTRTQRYCHRQTNKPCVVYTMGRRTDCERCLLRIPGHFAHVINQ</sequence>
<proteinExistence type="predicted"/>
<keyword evidence="2" id="KW-1185">Reference proteome</keyword>